<proteinExistence type="predicted"/>
<dbReference type="Proteomes" id="UP001237642">
    <property type="component" value="Unassembled WGS sequence"/>
</dbReference>
<accession>A0AAD8I4D5</accession>
<reference evidence="2" key="1">
    <citation type="submission" date="2023-02" db="EMBL/GenBank/DDBJ databases">
        <title>Genome of toxic invasive species Heracleum sosnowskyi carries increased number of genes despite the absence of recent whole-genome duplications.</title>
        <authorList>
            <person name="Schelkunov M."/>
            <person name="Shtratnikova V."/>
            <person name="Makarenko M."/>
            <person name="Klepikova A."/>
            <person name="Omelchenko D."/>
            <person name="Novikova G."/>
            <person name="Obukhova E."/>
            <person name="Bogdanov V."/>
            <person name="Penin A."/>
            <person name="Logacheva M."/>
        </authorList>
    </citation>
    <scope>NUCLEOTIDE SEQUENCE</scope>
    <source>
        <strain evidence="2">Hsosn_3</strain>
        <tissue evidence="2">Leaf</tissue>
    </source>
</reference>
<evidence type="ECO:0000313" key="2">
    <source>
        <dbReference type="EMBL" id="KAK1378922.1"/>
    </source>
</evidence>
<dbReference type="EMBL" id="JAUIZM010000006">
    <property type="protein sequence ID" value="KAK1378922.1"/>
    <property type="molecule type" value="Genomic_DNA"/>
</dbReference>
<comment type="caution">
    <text evidence="2">The sequence shown here is derived from an EMBL/GenBank/DDBJ whole genome shotgun (WGS) entry which is preliminary data.</text>
</comment>
<organism evidence="2 3">
    <name type="scientific">Heracleum sosnowskyi</name>
    <dbReference type="NCBI Taxonomy" id="360622"/>
    <lineage>
        <taxon>Eukaryota</taxon>
        <taxon>Viridiplantae</taxon>
        <taxon>Streptophyta</taxon>
        <taxon>Embryophyta</taxon>
        <taxon>Tracheophyta</taxon>
        <taxon>Spermatophyta</taxon>
        <taxon>Magnoliopsida</taxon>
        <taxon>eudicotyledons</taxon>
        <taxon>Gunneridae</taxon>
        <taxon>Pentapetalae</taxon>
        <taxon>asterids</taxon>
        <taxon>campanulids</taxon>
        <taxon>Apiales</taxon>
        <taxon>Apiaceae</taxon>
        <taxon>Apioideae</taxon>
        <taxon>apioid superclade</taxon>
        <taxon>Tordylieae</taxon>
        <taxon>Tordyliinae</taxon>
        <taxon>Heracleum</taxon>
    </lineage>
</organism>
<evidence type="ECO:0000256" key="1">
    <source>
        <dbReference type="SAM" id="SignalP"/>
    </source>
</evidence>
<gene>
    <name evidence="2" type="ORF">POM88_025666</name>
</gene>
<name>A0AAD8I4D5_9APIA</name>
<protein>
    <recommendedName>
        <fullName evidence="4">Secreted protein</fullName>
    </recommendedName>
</protein>
<dbReference type="AlphaFoldDB" id="A0AAD8I4D5"/>
<feature type="chain" id="PRO_5042212302" description="Secreted protein" evidence="1">
    <location>
        <begin position="26"/>
        <end position="147"/>
    </location>
</feature>
<feature type="signal peptide" evidence="1">
    <location>
        <begin position="1"/>
        <end position="25"/>
    </location>
</feature>
<evidence type="ECO:0000313" key="3">
    <source>
        <dbReference type="Proteomes" id="UP001237642"/>
    </source>
</evidence>
<evidence type="ECO:0008006" key="4">
    <source>
        <dbReference type="Google" id="ProtNLM"/>
    </source>
</evidence>
<sequence>MMLDSLRLCFAAALSILSRLPPSQSLHNHRLLLCIEEGFLFSTTSFSVSNATRGFLYQFAALFLRMAATRLYQGIYTLLVVCNMIILARGVDLPYVTRLVKLTYLHSAMRQGAGKDGSFCNCFGDSCGWFSFRVCLIFFKKRSYNLL</sequence>
<reference evidence="2" key="2">
    <citation type="submission" date="2023-05" db="EMBL/GenBank/DDBJ databases">
        <authorList>
            <person name="Schelkunov M.I."/>
        </authorList>
    </citation>
    <scope>NUCLEOTIDE SEQUENCE</scope>
    <source>
        <strain evidence="2">Hsosn_3</strain>
        <tissue evidence="2">Leaf</tissue>
    </source>
</reference>
<keyword evidence="3" id="KW-1185">Reference proteome</keyword>
<keyword evidence="1" id="KW-0732">Signal</keyword>